<feature type="modified residue" description="N6-(pyridoxal phosphate)lysine" evidence="4">
    <location>
        <position position="189"/>
    </location>
</feature>
<dbReference type="OrthoDB" id="9804264at2"/>
<protein>
    <submittedName>
        <fullName evidence="6">dTDP-4-amino-4,6-dideoxygalactose transaminase</fullName>
    </submittedName>
</protein>
<dbReference type="SUPFAM" id="SSF53383">
    <property type="entry name" value="PLP-dependent transferases"/>
    <property type="match status" value="1"/>
</dbReference>
<dbReference type="GO" id="GO:0000271">
    <property type="term" value="P:polysaccharide biosynthetic process"/>
    <property type="evidence" value="ECO:0007669"/>
    <property type="project" value="TreeGrafter"/>
</dbReference>
<comment type="similarity">
    <text evidence="2 5">Belongs to the DegT/DnrJ/EryC1 family.</text>
</comment>
<dbReference type="CDD" id="cd00616">
    <property type="entry name" value="AHBA_syn"/>
    <property type="match status" value="1"/>
</dbReference>
<dbReference type="GO" id="GO:0008483">
    <property type="term" value="F:transaminase activity"/>
    <property type="evidence" value="ECO:0007669"/>
    <property type="project" value="TreeGrafter"/>
</dbReference>
<evidence type="ECO:0000256" key="5">
    <source>
        <dbReference type="RuleBase" id="RU004508"/>
    </source>
</evidence>
<evidence type="ECO:0000256" key="2">
    <source>
        <dbReference type="ARBA" id="ARBA00037999"/>
    </source>
</evidence>
<feature type="active site" description="Proton acceptor" evidence="3">
    <location>
        <position position="189"/>
    </location>
</feature>
<dbReference type="Gene3D" id="3.90.1150.10">
    <property type="entry name" value="Aspartate Aminotransferase, domain 1"/>
    <property type="match status" value="1"/>
</dbReference>
<evidence type="ECO:0000256" key="1">
    <source>
        <dbReference type="ARBA" id="ARBA00022898"/>
    </source>
</evidence>
<dbReference type="Gene3D" id="3.40.640.10">
    <property type="entry name" value="Type I PLP-dependent aspartate aminotransferase-like (Major domain)"/>
    <property type="match status" value="1"/>
</dbReference>
<dbReference type="AlphaFoldDB" id="A0A1M4V562"/>
<reference evidence="6 7" key="1">
    <citation type="submission" date="2016-11" db="EMBL/GenBank/DDBJ databases">
        <authorList>
            <person name="Jaros S."/>
            <person name="Januszkiewicz K."/>
            <person name="Wedrychowicz H."/>
        </authorList>
    </citation>
    <scope>NUCLEOTIDE SEQUENCE [LARGE SCALE GENOMIC DNA]</scope>
    <source>
        <strain evidence="6 7">DSM 25661</strain>
    </source>
</reference>
<keyword evidence="7" id="KW-1185">Reference proteome</keyword>
<evidence type="ECO:0000313" key="6">
    <source>
        <dbReference type="EMBL" id="SHE64116.1"/>
    </source>
</evidence>
<gene>
    <name evidence="6" type="ORF">SAMN05444278_103252</name>
</gene>
<keyword evidence="1 4" id="KW-0663">Pyridoxal phosphate</keyword>
<dbReference type="InterPro" id="IPR015421">
    <property type="entry name" value="PyrdxlP-dep_Trfase_major"/>
</dbReference>
<dbReference type="Proteomes" id="UP000184462">
    <property type="component" value="Unassembled WGS sequence"/>
</dbReference>
<evidence type="ECO:0000256" key="4">
    <source>
        <dbReference type="PIRSR" id="PIRSR000390-2"/>
    </source>
</evidence>
<evidence type="ECO:0000313" key="7">
    <source>
        <dbReference type="Proteomes" id="UP000184462"/>
    </source>
</evidence>
<dbReference type="EMBL" id="FQTW01000003">
    <property type="protein sequence ID" value="SHE64116.1"/>
    <property type="molecule type" value="Genomic_DNA"/>
</dbReference>
<dbReference type="PANTHER" id="PTHR30244:SF36">
    <property type="entry name" value="3-OXO-GLUCOSE-6-PHOSPHATE:GLUTAMATE AMINOTRANSFERASE"/>
    <property type="match status" value="1"/>
</dbReference>
<accession>A0A1M4V562</accession>
<name>A0A1M4V562_9FLAO</name>
<dbReference type="InterPro" id="IPR015424">
    <property type="entry name" value="PyrdxlP-dep_Trfase"/>
</dbReference>
<sequence>MIKFLDLQQINKEYTETFHTQLDDLLDSGWVLMGKHLESFETNFAKYCKAKHCIGVANGLEAITIILEAYKIAGQLKEGDEVIVPSNTYIATILGVINAGLKPVFVEPDEDFNLSVSNAKKVITSRTKAIFTVHLYGQASNIPALTKLASENGLLLFDDAAQAHGAKDLKGQVVGGSTHATAFSFYPGKNLGALGDGGAITTNDSEMAEIIKAYRNYGSHQKYHNKYKGVNSRLDELQAAFLNKKLENLDRDNKKRQDVAKLYVEQIKNKYIQLPIVHDIEKHAFHLFILRIKESRRNHFQEYLAKHNIQTVIHYPIPPHHQSALKEFKHLNLPVAEQMHDEVISIPISQVITKDEVNTIIKTINDYR</sequence>
<dbReference type="Pfam" id="PF01041">
    <property type="entry name" value="DegT_DnrJ_EryC1"/>
    <property type="match status" value="1"/>
</dbReference>
<dbReference type="RefSeq" id="WP_073192694.1">
    <property type="nucleotide sequence ID" value="NZ_FQTW01000003.1"/>
</dbReference>
<dbReference type="InterPro" id="IPR015422">
    <property type="entry name" value="PyrdxlP-dep_Trfase_small"/>
</dbReference>
<evidence type="ECO:0000256" key="3">
    <source>
        <dbReference type="PIRSR" id="PIRSR000390-1"/>
    </source>
</evidence>
<dbReference type="GO" id="GO:0030170">
    <property type="term" value="F:pyridoxal phosphate binding"/>
    <property type="evidence" value="ECO:0007669"/>
    <property type="project" value="TreeGrafter"/>
</dbReference>
<dbReference type="PANTHER" id="PTHR30244">
    <property type="entry name" value="TRANSAMINASE"/>
    <property type="match status" value="1"/>
</dbReference>
<dbReference type="STRING" id="1155689.SAMN05444278_103252"/>
<dbReference type="InterPro" id="IPR000653">
    <property type="entry name" value="DegT/StrS_aminotransferase"/>
</dbReference>
<dbReference type="PIRSF" id="PIRSF000390">
    <property type="entry name" value="PLP_StrS"/>
    <property type="match status" value="1"/>
</dbReference>
<organism evidence="6 7">
    <name type="scientific">Psychroflexus salarius</name>
    <dbReference type="NCBI Taxonomy" id="1155689"/>
    <lineage>
        <taxon>Bacteria</taxon>
        <taxon>Pseudomonadati</taxon>
        <taxon>Bacteroidota</taxon>
        <taxon>Flavobacteriia</taxon>
        <taxon>Flavobacteriales</taxon>
        <taxon>Flavobacteriaceae</taxon>
        <taxon>Psychroflexus</taxon>
    </lineage>
</organism>
<proteinExistence type="inferred from homology"/>